<dbReference type="RefSeq" id="XP_044725294.1">
    <property type="nucleotide sequence ID" value="XM_044858894.1"/>
</dbReference>
<comment type="caution">
    <text evidence="1">The sequence shown here is derived from an EMBL/GenBank/DDBJ whole genome shotgun (WGS) entry which is preliminary data.</text>
</comment>
<protein>
    <submittedName>
        <fullName evidence="1">Deaminase domain-containing protein</fullName>
    </submittedName>
</protein>
<accession>A0A9P8N881</accession>
<name>A0A9P8N881_9HYPO</name>
<dbReference type="EMBL" id="JAIZPD010000001">
    <property type="protein sequence ID" value="KAH0967781.1"/>
    <property type="molecule type" value="Genomic_DNA"/>
</dbReference>
<evidence type="ECO:0000313" key="1">
    <source>
        <dbReference type="EMBL" id="KAH0967781.1"/>
    </source>
</evidence>
<organism evidence="1 2">
    <name type="scientific">Hirsutella rhossiliensis</name>
    <dbReference type="NCBI Taxonomy" id="111463"/>
    <lineage>
        <taxon>Eukaryota</taxon>
        <taxon>Fungi</taxon>
        <taxon>Dikarya</taxon>
        <taxon>Ascomycota</taxon>
        <taxon>Pezizomycotina</taxon>
        <taxon>Sordariomycetes</taxon>
        <taxon>Hypocreomycetidae</taxon>
        <taxon>Hypocreales</taxon>
        <taxon>Ophiocordycipitaceae</taxon>
        <taxon>Hirsutella</taxon>
    </lineage>
</organism>
<sequence>MQTVLVSLPQYAFRGAPTERPYSTLSSVLARLNMKRQHRRGFGQIWRLFGISELEASDRFAKQRDKTMSEAKIHAEIQVIFYIETIGPQPLPRVICSSKDACFLCNAFIAMHGKFHTPRHHGRLYPGWRLPHFPQPSDLERRFIQMLDNHAKDKYDLNIADIEFNAEQLERRERYCAGAQWRVPNEQLRVSSIGQVDHCTPRADAR</sequence>
<dbReference type="OrthoDB" id="4851849at2759"/>
<reference evidence="1" key="1">
    <citation type="submission" date="2021-09" db="EMBL/GenBank/DDBJ databases">
        <title>A high-quality genome of the endoparasitic fungus Hirsutella rhossiliensis with a comparison of Hirsutella genomes reveals transposable elements contributing to genome size variation.</title>
        <authorList>
            <person name="Lin R."/>
            <person name="Jiao Y."/>
            <person name="Sun X."/>
            <person name="Ling J."/>
            <person name="Xie B."/>
            <person name="Cheng X."/>
        </authorList>
    </citation>
    <scope>NUCLEOTIDE SEQUENCE</scope>
    <source>
        <strain evidence="1">HR02</strain>
    </source>
</reference>
<dbReference type="Proteomes" id="UP000824596">
    <property type="component" value="Unassembled WGS sequence"/>
</dbReference>
<evidence type="ECO:0000313" key="2">
    <source>
        <dbReference type="Proteomes" id="UP000824596"/>
    </source>
</evidence>
<proteinExistence type="predicted"/>
<keyword evidence="2" id="KW-1185">Reference proteome</keyword>
<dbReference type="GeneID" id="68349552"/>
<dbReference type="AlphaFoldDB" id="A0A9P8N881"/>
<gene>
    <name evidence="1" type="ORF">HRG_00423</name>
</gene>
<dbReference type="InterPro" id="IPR027796">
    <property type="entry name" value="OTT_1508_deam-like"/>
</dbReference>
<dbReference type="Pfam" id="PF14441">
    <property type="entry name" value="OTT_1508_deam"/>
    <property type="match status" value="1"/>
</dbReference>